<keyword evidence="7" id="KW-0479">Metal-binding</keyword>
<dbReference type="GO" id="GO:0006298">
    <property type="term" value="P:mismatch repair"/>
    <property type="evidence" value="ECO:0007669"/>
    <property type="project" value="TreeGrafter"/>
</dbReference>
<gene>
    <name evidence="16" type="primary">yfhQ</name>
    <name evidence="16" type="ORF">MAMMFC1_01126</name>
</gene>
<dbReference type="InterPro" id="IPR044298">
    <property type="entry name" value="MIG/MutY"/>
</dbReference>
<dbReference type="SUPFAM" id="SSF55811">
    <property type="entry name" value="Nudix"/>
    <property type="match status" value="1"/>
</dbReference>
<dbReference type="InterPro" id="IPR005760">
    <property type="entry name" value="A/G_AdeGlyc_MutY"/>
</dbReference>
<comment type="cofactor">
    <cofactor evidence="14">
        <name>[4Fe-4S] cluster</name>
        <dbReference type="ChEBI" id="CHEBI:49883"/>
    </cofactor>
    <text evidence="14">Binds 1 [4Fe-4S] cluster.</text>
</comment>
<dbReference type="InterPro" id="IPR000445">
    <property type="entry name" value="HhH_motif"/>
</dbReference>
<accession>A0A348AHC7</accession>
<dbReference type="KEGG" id="mana:MAMMFC1_01126"/>
<dbReference type="Gene3D" id="3.90.79.10">
    <property type="entry name" value="Nucleoside Triphosphate Pyrophosphohydrolase"/>
    <property type="match status" value="1"/>
</dbReference>
<dbReference type="PROSITE" id="PS01155">
    <property type="entry name" value="ENDONUCLEASE_III_2"/>
    <property type="match status" value="1"/>
</dbReference>
<dbReference type="PANTHER" id="PTHR42944:SF1">
    <property type="entry name" value="ADENINE DNA GLYCOSYLASE"/>
    <property type="match status" value="1"/>
</dbReference>
<sequence>MELAKLLLAWYDENKRDLPWRKDKDPYKIWVSEIMLQQTRVEAVKPYYERWLQKYPTLASLAAADDEEVMLSWQGLGYYSRARNLLAGVREVAAAYGGRVPDSREEISRLAGIGDYTAGAILSIAYDKWETAIDGNVLRVFSRLFALEENVSSPAARRRIKKLLEQELPAARPGEFNQALMDLGAAVCIPKVPRCEACPVISICKAFQAGRQKELPVKSRQARPVPVRLAAGVLRFAGRFLLRQRPAKGLLAGMWEFPAVETTADQDDKAALARVFNQQLGQNITVLDRLFACTHTFSHRHWDISFYHCGLASPEPALLPGGSGGRWVGAEDWPQVNFAGPHGKMARKLKVEGF</sequence>
<dbReference type="EMBL" id="AP018449">
    <property type="protein sequence ID" value="BBB90475.1"/>
    <property type="molecule type" value="Genomic_DNA"/>
</dbReference>
<evidence type="ECO:0000256" key="6">
    <source>
        <dbReference type="ARBA" id="ARBA00022485"/>
    </source>
</evidence>
<reference evidence="16 17" key="1">
    <citation type="journal article" date="2018" name="Int. J. Syst. Evol. Microbiol.">
        <title>Methylomusa anaerophila gen. nov., sp. nov., an anaerobic methanol-utilizing bacterium isolated from a microbial fuel cell.</title>
        <authorList>
            <person name="Amano N."/>
            <person name="Yamamuro A."/>
            <person name="Miyahara M."/>
            <person name="Kouzuma A."/>
            <person name="Abe T."/>
            <person name="Watanabe K."/>
        </authorList>
    </citation>
    <scope>NUCLEOTIDE SEQUENCE [LARGE SCALE GENOMIC DNA]</scope>
    <source>
        <strain evidence="16 17">MMFC1</strain>
    </source>
</reference>
<evidence type="ECO:0000313" key="17">
    <source>
        <dbReference type="Proteomes" id="UP000276437"/>
    </source>
</evidence>
<evidence type="ECO:0000259" key="15">
    <source>
        <dbReference type="SMART" id="SM00478"/>
    </source>
</evidence>
<keyword evidence="8 14" id="KW-0227">DNA damage</keyword>
<dbReference type="GO" id="GO:0046872">
    <property type="term" value="F:metal ion binding"/>
    <property type="evidence" value="ECO:0007669"/>
    <property type="project" value="UniProtKB-UniRule"/>
</dbReference>
<keyword evidence="12" id="KW-0234">DNA repair</keyword>
<dbReference type="GO" id="GO:0000701">
    <property type="term" value="F:purine-specific mismatch base pair DNA N-glycosylase activity"/>
    <property type="evidence" value="ECO:0007669"/>
    <property type="project" value="UniProtKB-EC"/>
</dbReference>
<comment type="function">
    <text evidence="2">Adenine glycosylase active on G-A mispairs. MutY also corrects error-prone DNA synthesis past GO lesions which are due to the oxidatively damaged form of guanine: 7,8-dihydro-8-oxoguanine (8-oxo-dGTP).</text>
</comment>
<dbReference type="NCBIfam" id="TIGR01084">
    <property type="entry name" value="mutY"/>
    <property type="match status" value="1"/>
</dbReference>
<dbReference type="InterPro" id="IPR029119">
    <property type="entry name" value="MutY_C"/>
</dbReference>
<evidence type="ECO:0000256" key="3">
    <source>
        <dbReference type="ARBA" id="ARBA00008343"/>
    </source>
</evidence>
<evidence type="ECO:0000256" key="2">
    <source>
        <dbReference type="ARBA" id="ARBA00002933"/>
    </source>
</evidence>
<dbReference type="CDD" id="cd03431">
    <property type="entry name" value="NUDIX_DNA_Glycosylase_C-MutY"/>
    <property type="match status" value="1"/>
</dbReference>
<evidence type="ECO:0000313" key="16">
    <source>
        <dbReference type="EMBL" id="BBB90475.1"/>
    </source>
</evidence>
<keyword evidence="17" id="KW-1185">Reference proteome</keyword>
<proteinExistence type="inferred from homology"/>
<dbReference type="EC" id="3.2.2.31" evidence="4 14"/>
<evidence type="ECO:0000256" key="12">
    <source>
        <dbReference type="ARBA" id="ARBA00023204"/>
    </source>
</evidence>
<dbReference type="SMART" id="SM00478">
    <property type="entry name" value="ENDO3c"/>
    <property type="match status" value="1"/>
</dbReference>
<dbReference type="RefSeq" id="WP_126307217.1">
    <property type="nucleotide sequence ID" value="NZ_AP018449.1"/>
</dbReference>
<dbReference type="InterPro" id="IPR004036">
    <property type="entry name" value="Endonuclease-III-like_CS2"/>
</dbReference>
<keyword evidence="11" id="KW-0411">Iron-sulfur</keyword>
<dbReference type="InterPro" id="IPR015797">
    <property type="entry name" value="NUDIX_hydrolase-like_dom_sf"/>
</dbReference>
<feature type="domain" description="HhH-GPD" evidence="15">
    <location>
        <begin position="35"/>
        <end position="186"/>
    </location>
</feature>
<dbReference type="AlphaFoldDB" id="A0A348AHC7"/>
<dbReference type="GO" id="GO:0032357">
    <property type="term" value="F:oxidized purine DNA binding"/>
    <property type="evidence" value="ECO:0007669"/>
    <property type="project" value="TreeGrafter"/>
</dbReference>
<dbReference type="Pfam" id="PF00730">
    <property type="entry name" value="HhH-GPD"/>
    <property type="match status" value="1"/>
</dbReference>
<evidence type="ECO:0000256" key="10">
    <source>
        <dbReference type="ARBA" id="ARBA00023004"/>
    </source>
</evidence>
<dbReference type="InterPro" id="IPR011257">
    <property type="entry name" value="DNA_glycosylase"/>
</dbReference>
<keyword evidence="10 14" id="KW-0408">Iron</keyword>
<evidence type="ECO:0000256" key="5">
    <source>
        <dbReference type="ARBA" id="ARBA00022023"/>
    </source>
</evidence>
<keyword evidence="9 16" id="KW-0378">Hydrolase</keyword>
<dbReference type="GO" id="GO:0051539">
    <property type="term" value="F:4 iron, 4 sulfur cluster binding"/>
    <property type="evidence" value="ECO:0007669"/>
    <property type="project" value="UniProtKB-UniRule"/>
</dbReference>
<dbReference type="GO" id="GO:0006284">
    <property type="term" value="P:base-excision repair"/>
    <property type="evidence" value="ECO:0007669"/>
    <property type="project" value="UniProtKB-UniRule"/>
</dbReference>
<name>A0A348AHC7_9FIRM</name>
<dbReference type="OrthoDB" id="9802365at2"/>
<keyword evidence="13 14" id="KW-0326">Glycosidase</keyword>
<evidence type="ECO:0000256" key="11">
    <source>
        <dbReference type="ARBA" id="ARBA00023014"/>
    </source>
</evidence>
<organism evidence="16 17">
    <name type="scientific">Methylomusa anaerophila</name>
    <dbReference type="NCBI Taxonomy" id="1930071"/>
    <lineage>
        <taxon>Bacteria</taxon>
        <taxon>Bacillati</taxon>
        <taxon>Bacillota</taxon>
        <taxon>Negativicutes</taxon>
        <taxon>Selenomonadales</taxon>
        <taxon>Sporomusaceae</taxon>
        <taxon>Methylomusa</taxon>
    </lineage>
</organism>
<dbReference type="FunFam" id="1.10.340.30:FF:000002">
    <property type="entry name" value="Adenine DNA glycosylase"/>
    <property type="match status" value="1"/>
</dbReference>
<dbReference type="Gene3D" id="1.10.1670.10">
    <property type="entry name" value="Helix-hairpin-Helix base-excision DNA repair enzymes (C-terminal)"/>
    <property type="match status" value="1"/>
</dbReference>
<dbReference type="CDD" id="cd00056">
    <property type="entry name" value="ENDO3c"/>
    <property type="match status" value="1"/>
</dbReference>
<comment type="catalytic activity">
    <reaction evidence="1 14">
        <text>Hydrolyzes free adenine bases from 7,8-dihydro-8-oxoguanine:adenine mismatched double-stranded DNA, leaving an apurinic site.</text>
        <dbReference type="EC" id="3.2.2.31"/>
    </reaction>
</comment>
<evidence type="ECO:0000256" key="14">
    <source>
        <dbReference type="RuleBase" id="RU365096"/>
    </source>
</evidence>
<dbReference type="GO" id="GO:0034039">
    <property type="term" value="F:8-oxo-7,8-dihydroguanine DNA N-glycosylase activity"/>
    <property type="evidence" value="ECO:0007669"/>
    <property type="project" value="TreeGrafter"/>
</dbReference>
<protein>
    <recommendedName>
        <fullName evidence="5 14">Adenine DNA glycosylase</fullName>
        <ecNumber evidence="4 14">3.2.2.31</ecNumber>
    </recommendedName>
</protein>
<comment type="similarity">
    <text evidence="3 14">Belongs to the Nth/MutY family.</text>
</comment>
<dbReference type="Pfam" id="PF00633">
    <property type="entry name" value="HHH"/>
    <property type="match status" value="1"/>
</dbReference>
<evidence type="ECO:0000256" key="1">
    <source>
        <dbReference type="ARBA" id="ARBA00000843"/>
    </source>
</evidence>
<dbReference type="PANTHER" id="PTHR42944">
    <property type="entry name" value="ADENINE DNA GLYCOSYLASE"/>
    <property type="match status" value="1"/>
</dbReference>
<dbReference type="Gene3D" id="1.10.340.30">
    <property type="entry name" value="Hypothetical protein, domain 2"/>
    <property type="match status" value="1"/>
</dbReference>
<dbReference type="SUPFAM" id="SSF48150">
    <property type="entry name" value="DNA-glycosylase"/>
    <property type="match status" value="1"/>
</dbReference>
<dbReference type="Pfam" id="PF14815">
    <property type="entry name" value="NUDIX_4"/>
    <property type="match status" value="1"/>
</dbReference>
<evidence type="ECO:0000256" key="7">
    <source>
        <dbReference type="ARBA" id="ARBA00022723"/>
    </source>
</evidence>
<dbReference type="Proteomes" id="UP000276437">
    <property type="component" value="Chromosome"/>
</dbReference>
<dbReference type="InterPro" id="IPR003265">
    <property type="entry name" value="HhH-GPD_domain"/>
</dbReference>
<evidence type="ECO:0000256" key="8">
    <source>
        <dbReference type="ARBA" id="ARBA00022763"/>
    </source>
</evidence>
<evidence type="ECO:0000256" key="9">
    <source>
        <dbReference type="ARBA" id="ARBA00022801"/>
    </source>
</evidence>
<evidence type="ECO:0000256" key="4">
    <source>
        <dbReference type="ARBA" id="ARBA00012045"/>
    </source>
</evidence>
<keyword evidence="6" id="KW-0004">4Fe-4S</keyword>
<dbReference type="GO" id="GO:0035485">
    <property type="term" value="F:adenine/guanine mispair binding"/>
    <property type="evidence" value="ECO:0007669"/>
    <property type="project" value="TreeGrafter"/>
</dbReference>
<evidence type="ECO:0000256" key="13">
    <source>
        <dbReference type="ARBA" id="ARBA00023295"/>
    </source>
</evidence>
<dbReference type="InterPro" id="IPR023170">
    <property type="entry name" value="HhH_base_excis_C"/>
</dbReference>